<comment type="caution">
    <text evidence="2">The sequence shown here is derived from an EMBL/GenBank/DDBJ whole genome shotgun (WGS) entry which is preliminary data.</text>
</comment>
<reference evidence="3" key="1">
    <citation type="journal article" date="2019" name="Int. J. Syst. Evol. Microbiol.">
        <title>The Global Catalogue of Microorganisms (GCM) 10K type strain sequencing project: providing services to taxonomists for standard genome sequencing and annotation.</title>
        <authorList>
            <consortium name="The Broad Institute Genomics Platform"/>
            <consortium name="The Broad Institute Genome Sequencing Center for Infectious Disease"/>
            <person name="Wu L."/>
            <person name="Ma J."/>
        </authorList>
    </citation>
    <scope>NUCLEOTIDE SEQUENCE [LARGE SCALE GENOMIC DNA]</scope>
    <source>
        <strain evidence="3">IBRC-M 10908</strain>
    </source>
</reference>
<feature type="transmembrane region" description="Helical" evidence="1">
    <location>
        <begin position="45"/>
        <end position="64"/>
    </location>
</feature>
<evidence type="ECO:0000313" key="2">
    <source>
        <dbReference type="EMBL" id="MFC4336711.1"/>
    </source>
</evidence>
<organism evidence="2 3">
    <name type="scientific">Salininema proteolyticum</name>
    <dbReference type="NCBI Taxonomy" id="1607685"/>
    <lineage>
        <taxon>Bacteria</taxon>
        <taxon>Bacillati</taxon>
        <taxon>Actinomycetota</taxon>
        <taxon>Actinomycetes</taxon>
        <taxon>Glycomycetales</taxon>
        <taxon>Glycomycetaceae</taxon>
        <taxon>Salininema</taxon>
    </lineage>
</organism>
<protein>
    <submittedName>
        <fullName evidence="2">Uncharacterized protein</fullName>
    </submittedName>
</protein>
<keyword evidence="1" id="KW-0472">Membrane</keyword>
<dbReference type="EMBL" id="JBHSDK010000021">
    <property type="protein sequence ID" value="MFC4336711.1"/>
    <property type="molecule type" value="Genomic_DNA"/>
</dbReference>
<proteinExistence type="predicted"/>
<evidence type="ECO:0000256" key="1">
    <source>
        <dbReference type="SAM" id="Phobius"/>
    </source>
</evidence>
<accession>A0ABV8U1K6</accession>
<dbReference type="Proteomes" id="UP001595823">
    <property type="component" value="Unassembled WGS sequence"/>
</dbReference>
<sequence>MGLLFLFDLLFAEVLPYVLAAVVIALGAIWALGFRKGERPTSRRWFARASAASALIGIAVYDYGFTKLSVFYFERSDVCAAQNLDGSGPYLRVNETGEQTLMPLSNTLCRSYSGPADLVPAFVNPLWMIALALSAVCAIMAFSLPRRRRAVRRLCGIPPPPFPSWPPRWRAARALRNWS</sequence>
<evidence type="ECO:0000313" key="3">
    <source>
        <dbReference type="Proteomes" id="UP001595823"/>
    </source>
</evidence>
<name>A0ABV8U1K6_9ACTN</name>
<keyword evidence="3" id="KW-1185">Reference proteome</keyword>
<dbReference type="RefSeq" id="WP_380622892.1">
    <property type="nucleotide sequence ID" value="NZ_JBHSDK010000021.1"/>
</dbReference>
<keyword evidence="1" id="KW-1133">Transmembrane helix</keyword>
<feature type="transmembrane region" description="Helical" evidence="1">
    <location>
        <begin position="14"/>
        <end position="33"/>
    </location>
</feature>
<keyword evidence="1" id="KW-0812">Transmembrane</keyword>
<gene>
    <name evidence="2" type="ORF">ACFPET_16040</name>
</gene>
<feature type="transmembrane region" description="Helical" evidence="1">
    <location>
        <begin position="126"/>
        <end position="144"/>
    </location>
</feature>